<organism evidence="3 4">
    <name type="scientific">Pisum sativum</name>
    <name type="common">Garden pea</name>
    <name type="synonym">Lathyrus oleraceus</name>
    <dbReference type="NCBI Taxonomy" id="3888"/>
    <lineage>
        <taxon>Eukaryota</taxon>
        <taxon>Viridiplantae</taxon>
        <taxon>Streptophyta</taxon>
        <taxon>Embryophyta</taxon>
        <taxon>Tracheophyta</taxon>
        <taxon>Spermatophyta</taxon>
        <taxon>Magnoliopsida</taxon>
        <taxon>eudicotyledons</taxon>
        <taxon>Gunneridae</taxon>
        <taxon>Pentapetalae</taxon>
        <taxon>rosids</taxon>
        <taxon>fabids</taxon>
        <taxon>Fabales</taxon>
        <taxon>Fabaceae</taxon>
        <taxon>Papilionoideae</taxon>
        <taxon>50 kb inversion clade</taxon>
        <taxon>NPAAA clade</taxon>
        <taxon>Hologalegina</taxon>
        <taxon>IRL clade</taxon>
        <taxon>Fabeae</taxon>
        <taxon>Lathyrus</taxon>
    </lineage>
</organism>
<gene>
    <name evidence="3" type="ORF">KIW84_055695</name>
</gene>
<protein>
    <recommendedName>
        <fullName evidence="2">DUF7745 domain-containing protein</fullName>
    </recommendedName>
</protein>
<feature type="domain" description="DUF7745" evidence="2">
    <location>
        <begin position="24"/>
        <end position="237"/>
    </location>
</feature>
<sequence>MRRPGLKDDVAYSFFDPDISVLKDMIALMTPDHVGLFREVYGGILKIVFRLMDRDRSVIHTLLQFYDPELRCFVFPDYVLGPMLEDYADILNIQIRDQVPFRVTKEEPDIGGISRAFYLSPEEVKSNLKEKGKLPGFHLSFLEAKAKEQSEMGNWEAVRALVAASIYGIILFPNQKSFVDINAIRLFIRRNPIPTLIGDVYYSVHNRNEKRRGGLIRCCAQLLVKWFMGYLPSKGAFVLLGVQGCINYNPTLLKRQMGFAMELPPYKSDVQESVYFPVEGNQDRVKQISDAWRSIQRKGKASWGRANNRSFPPFDDWLRKRVELTCLPFPMVDPWYPLVEETPSTVSMDEFLEMKRERDQLLAEKTELEMNVARVQRANQELKAKMEDQDKRHALNAKRFEMDTAYYGKVSQALASSAKEHDITKEKLFRASKVIEDEKRRQILVRDQRDERARVLAAEWEAEKAKIRAERDHYMAERDHYFRQMKIHQKEVGRLQQENIELRFAAEFARMEGEIGPSAGPSSS</sequence>
<evidence type="ECO:0000313" key="4">
    <source>
        <dbReference type="Proteomes" id="UP001058974"/>
    </source>
</evidence>
<feature type="coiled-coil region" evidence="1">
    <location>
        <begin position="351"/>
        <end position="392"/>
    </location>
</feature>
<evidence type="ECO:0000313" key="3">
    <source>
        <dbReference type="EMBL" id="KAI5410291.1"/>
    </source>
</evidence>
<dbReference type="Gramene" id="Psat05G0569500-T1">
    <property type="protein sequence ID" value="KAI5410291.1"/>
    <property type="gene ID" value="KIW84_055695"/>
</dbReference>
<keyword evidence="1" id="KW-0175">Coiled coil</keyword>
<name>A0A9D4WXE8_PEA</name>
<dbReference type="PANTHER" id="PTHR48154">
    <property type="entry name" value="PROTEIN, PUTATIVE-RELATED"/>
    <property type="match status" value="1"/>
</dbReference>
<evidence type="ECO:0000259" key="2">
    <source>
        <dbReference type="Pfam" id="PF24924"/>
    </source>
</evidence>
<dbReference type="AlphaFoldDB" id="A0A9D4WXE8"/>
<reference evidence="3 4" key="1">
    <citation type="journal article" date="2022" name="Nat. Genet.">
        <title>Improved pea reference genome and pan-genome highlight genomic features and evolutionary characteristics.</title>
        <authorList>
            <person name="Yang T."/>
            <person name="Liu R."/>
            <person name="Luo Y."/>
            <person name="Hu S."/>
            <person name="Wang D."/>
            <person name="Wang C."/>
            <person name="Pandey M.K."/>
            <person name="Ge S."/>
            <person name="Xu Q."/>
            <person name="Li N."/>
            <person name="Li G."/>
            <person name="Huang Y."/>
            <person name="Saxena R.K."/>
            <person name="Ji Y."/>
            <person name="Li M."/>
            <person name="Yan X."/>
            <person name="He Y."/>
            <person name="Liu Y."/>
            <person name="Wang X."/>
            <person name="Xiang C."/>
            <person name="Varshney R.K."/>
            <person name="Ding H."/>
            <person name="Gao S."/>
            <person name="Zong X."/>
        </authorList>
    </citation>
    <scope>NUCLEOTIDE SEQUENCE [LARGE SCALE GENOMIC DNA]</scope>
    <source>
        <strain evidence="3 4">cv. Zhongwan 6</strain>
    </source>
</reference>
<dbReference type="EMBL" id="JAMSHJ010000005">
    <property type="protein sequence ID" value="KAI5410291.1"/>
    <property type="molecule type" value="Genomic_DNA"/>
</dbReference>
<dbReference type="PANTHER" id="PTHR48154:SF1">
    <property type="entry name" value="PROTEIN, PUTATIVE-RELATED"/>
    <property type="match status" value="1"/>
</dbReference>
<proteinExistence type="predicted"/>
<evidence type="ECO:0000256" key="1">
    <source>
        <dbReference type="SAM" id="Coils"/>
    </source>
</evidence>
<feature type="domain" description="DUF7745" evidence="2">
    <location>
        <begin position="239"/>
        <end position="323"/>
    </location>
</feature>
<comment type="caution">
    <text evidence="3">The sequence shown here is derived from an EMBL/GenBank/DDBJ whole genome shotgun (WGS) entry which is preliminary data.</text>
</comment>
<accession>A0A9D4WXE8</accession>
<dbReference type="Proteomes" id="UP001058974">
    <property type="component" value="Chromosome 5"/>
</dbReference>
<dbReference type="Pfam" id="PF24924">
    <property type="entry name" value="DUF7745"/>
    <property type="match status" value="2"/>
</dbReference>
<keyword evidence="4" id="KW-1185">Reference proteome</keyword>
<dbReference type="InterPro" id="IPR056647">
    <property type="entry name" value="DUF7745"/>
</dbReference>